<gene>
    <name evidence="1" type="ORF">WMQ36_05925</name>
</gene>
<reference evidence="1 2" key="1">
    <citation type="submission" date="2024-03" db="EMBL/GenBank/DDBJ databases">
        <title>Human intestinal bacterial collection.</title>
        <authorList>
            <person name="Pauvert C."/>
            <person name="Hitch T.C.A."/>
            <person name="Clavel T."/>
        </authorList>
    </citation>
    <scope>NUCLEOTIDE SEQUENCE [LARGE SCALE GENOMIC DNA]</scope>
    <source>
        <strain evidence="1 2">CLA-SR-H021</strain>
    </source>
</reference>
<sequence>MVKDGWVYCPICNNKTRTKIRPDTVAKNLPVFCPVCKNTSLMNIAKGIASDVEKGSLLPAT</sequence>
<dbReference type="Pfam" id="PF14205">
    <property type="entry name" value="Cys_rich_KTR"/>
    <property type="match status" value="1"/>
</dbReference>
<dbReference type="InterPro" id="IPR025957">
    <property type="entry name" value="Cys_rich_KTR"/>
</dbReference>
<proteinExistence type="predicted"/>
<dbReference type="Proteomes" id="UP001454086">
    <property type="component" value="Unassembled WGS sequence"/>
</dbReference>
<accession>A0ABV1D288</accession>
<dbReference type="EMBL" id="JBBMFM010000014">
    <property type="protein sequence ID" value="MEQ2424507.1"/>
    <property type="molecule type" value="Genomic_DNA"/>
</dbReference>
<protein>
    <submittedName>
        <fullName evidence="1">Cysteine-rich KTR domain-containing protein</fullName>
    </submittedName>
</protein>
<organism evidence="1 2">
    <name type="scientific">Enterocloster hominis</name>
    <name type="common">ex Hitch et al. 2024</name>
    <dbReference type="NCBI Taxonomy" id="1917870"/>
    <lineage>
        <taxon>Bacteria</taxon>
        <taxon>Bacillati</taxon>
        <taxon>Bacillota</taxon>
        <taxon>Clostridia</taxon>
        <taxon>Lachnospirales</taxon>
        <taxon>Lachnospiraceae</taxon>
        <taxon>Enterocloster</taxon>
    </lineage>
</organism>
<dbReference type="RefSeq" id="WP_349117961.1">
    <property type="nucleotide sequence ID" value="NZ_JBBMFM010000014.1"/>
</dbReference>
<keyword evidence="2" id="KW-1185">Reference proteome</keyword>
<evidence type="ECO:0000313" key="2">
    <source>
        <dbReference type="Proteomes" id="UP001454086"/>
    </source>
</evidence>
<name>A0ABV1D288_9FIRM</name>
<comment type="caution">
    <text evidence="1">The sequence shown here is derived from an EMBL/GenBank/DDBJ whole genome shotgun (WGS) entry which is preliminary data.</text>
</comment>
<evidence type="ECO:0000313" key="1">
    <source>
        <dbReference type="EMBL" id="MEQ2424507.1"/>
    </source>
</evidence>